<feature type="non-terminal residue" evidence="2">
    <location>
        <position position="1"/>
    </location>
</feature>
<feature type="transmembrane region" description="Helical" evidence="1">
    <location>
        <begin position="97"/>
        <end position="115"/>
    </location>
</feature>
<gene>
    <name evidence="2" type="ORF">TPC1_14063</name>
</gene>
<name>A0A146KAK8_9EUKA</name>
<reference evidence="2" key="1">
    <citation type="submission" date="2015-07" db="EMBL/GenBank/DDBJ databases">
        <title>Adaptation to a free-living lifestyle via gene acquisitions in the diplomonad Trepomonas sp. PC1.</title>
        <authorList>
            <person name="Xu F."/>
            <person name="Jerlstrom-Hultqvist J."/>
            <person name="Kolisko M."/>
            <person name="Simpson A.G.B."/>
            <person name="Roger A.J."/>
            <person name="Svard S.G."/>
            <person name="Andersson J.O."/>
        </authorList>
    </citation>
    <scope>NUCLEOTIDE SEQUENCE</scope>
    <source>
        <strain evidence="2">PC1</strain>
    </source>
</reference>
<accession>A0A146KAK8</accession>
<proteinExistence type="predicted"/>
<keyword evidence="1" id="KW-1133">Transmembrane helix</keyword>
<organism evidence="2">
    <name type="scientific">Trepomonas sp. PC1</name>
    <dbReference type="NCBI Taxonomy" id="1076344"/>
    <lineage>
        <taxon>Eukaryota</taxon>
        <taxon>Metamonada</taxon>
        <taxon>Diplomonadida</taxon>
        <taxon>Hexamitidae</taxon>
        <taxon>Hexamitinae</taxon>
        <taxon>Trepomonas</taxon>
    </lineage>
</organism>
<feature type="transmembrane region" description="Helical" evidence="1">
    <location>
        <begin position="35"/>
        <end position="56"/>
    </location>
</feature>
<dbReference type="AlphaFoldDB" id="A0A146KAK8"/>
<evidence type="ECO:0000313" key="2">
    <source>
        <dbReference type="EMBL" id="JAP93597.1"/>
    </source>
</evidence>
<feature type="transmembrane region" description="Helical" evidence="1">
    <location>
        <begin position="68"/>
        <end position="91"/>
    </location>
</feature>
<evidence type="ECO:0000256" key="1">
    <source>
        <dbReference type="SAM" id="Phobius"/>
    </source>
</evidence>
<keyword evidence="1" id="KW-0472">Membrane</keyword>
<sequence length="116" mass="13115">LNVNNLDFRAVGKERPLLPRFMRHPVQTPHIPSKVISFAFIAIATLITLFGVMKAVSYKTKKQISFKTILQILATLAFGFVIGYGFYQYFIIEDYDMTMNTMITFTAAAIACVLLL</sequence>
<protein>
    <submittedName>
        <fullName evidence="2">Transmembrane domain-containing protein</fullName>
    </submittedName>
</protein>
<dbReference type="EMBL" id="GDID01003009">
    <property type="protein sequence ID" value="JAP93597.1"/>
    <property type="molecule type" value="Transcribed_RNA"/>
</dbReference>
<keyword evidence="1 2" id="KW-0812">Transmembrane</keyword>